<feature type="transmembrane region" description="Helical" evidence="1">
    <location>
        <begin position="2721"/>
        <end position="2747"/>
    </location>
</feature>
<keyword evidence="5" id="KW-1185">Reference proteome</keyword>
<feature type="domain" description="EGF-like" evidence="3">
    <location>
        <begin position="856"/>
        <end position="897"/>
    </location>
</feature>
<sequence length="3016" mass="349448">MNSQNLSRFTFRIILSFILFLGLGSCCPFYNYEDSLLSEYYPIQETIIDQVSPSQTFAFWSFSIPLWKVKSYPQVEQLATSDTRRYQLMFLLKSLDDDRVVMFMYAVLDDDGDSVIHRLRVEKVDDWGWPGFSTYSFEYDPKEYEGTWLLTMITIQQKSVIFQTSNYVTNNNIGDILQELNKVKFIIGGTGYIDVFTVGIFRGRLSKLMQFTDYSEQKFEEVETNCQIPQEVIGEQTVELFPQLFTFTGDSQQIFIIDQVGKRFCISGWVKYDSIDAVQTIQYLLLRLTTNQNYGNYLNMGDEILKISAQLNRINPKYSGYFVDSIHYVIPVRQQNVIPDTRIYSWVFIDEFPYIYLDALTSWHYIQFEYGRTSGPKTLLTIKYFAGNLDMDQDSFGNYPNQGVFINTKYYAIFGSDMTNVRKLKGQLSHFKFTYNYDTDKDFTYQCHYTCSTCNGPLENNCITCSDIQNRIFIEDKHECICKNEYLEKDKICLQFSTIYPTLNYYDIIQDPQIQTCQFGYFMLPQIQSCIKCPQQSTLDLLCVDCLFNSTSWYLNPICTTDYITQQRQINEDAYRKSLRSPLDYDLYVINQDNNLELIQGAQDFCNNEDELPNCFQIAFQTHLSNDVYVICKQNHYFQNNQCTFSNYACLITNYQQQQFICEKCKDGYYLSRDQQCELCPNLCLTCKMENENLQCTSCPSTYEPVGAQCLKCGLNCSICQQQMNYLINQPFLKCLKCVDDYKYYLSLNAVDCIENTIENCIIAFESSVDNKEINSFDYDFVPYFGEVITKCAKCDTIYCYNVNTNTCEFTEYPECDYCIYTPDDFISWACLYGPRTLDIDPSSSFDQGPISFTQQCSGFNQNCQLCMFGQTNGEISYLCLTCEDGYFANKLTGQCEPCPQDLFCQKCYQQNKYSKDDWKTEIRPFYKIQIDDNFQTHSFIEHGTSPNKEDYEIVCSNCQSGYELQNNQCILKCPENCLECELINNVNVCIKCPNTIKGRNLSIDNNQCIICPINCSLCRQRNQQEIAQINPLFDSQEFSYSSNQCLRGYMGIFDQSLGIYVDCVSNLCIKKMEINLNLFCDNDKYNRALMELDQEEQIIQFKQSNILITDLFSSSSFKEFETQQFYLMANQKVIQNISIKIVSQESQVCIITGNKSIQQKFSQNIFSAINVELLIQGNGFTTFQYERSISIINFKNVQFDGIKLNPTQTGNIKQLLFQSAFLQSIQLINIIYDCSIQQDRSQIIIQNAQNIIIDQFESSNLNINNIDSFIKIESIKLNQNIQISNINLIQCQFKNTILFMLNTNTQVQVEIRNIQINSKFISTQLLNIQFGQLIMDNINIYNSELNQVVNLFNLESLNQIQINQFEISQTIIITSTILSLNQNSHISNLRFNQNQLLKNSIIIQNQRVNVEQYYFQYFNFELNSYDEDSKFIQIQQNLSPNRHIIINDIQVIGNQLTFLSNIKQLEQQEITLIYLLLEQIEIISLNIERANGIKEFSITGINSLIINKTTIKQYTASLFQGLHLYIDCLKLQHYGTSVYIYDTKSIEFKSLTISTAESIDYPIINIQTSISKKTNNNSIKLSDLNLMNNLLLITNQMKQISLIQLTTQQEFNIEIIDSIFKKNIMHQYRQNDLINSGLLLNFDCPYCTINMENVIAESNLVTNTTDNIIYIKSKKITIKNSNFISNCIFDYSILQPYLIWGYNNGEEVFLEQIMEIFPIFVTTGNAKLISSDLEIENVLISNSSGSGLYIRMENDAKLLIANSVFSFISTHFLSETENGGAIYLDTSNSVSTTITITNVKANNIYCSNKGGFIYLLNGLSTIQITLLNTQFKDVFALFGSIIFSEFSPLTSQSQNLRLITAKISNSLEGQLQFFNKFNMASESQIIALHYQRFQILIYNAKTFQMENLIISDINFESFLYLQNITAVQIYSVLISRSNFLNRIIVLNDMKENSMIFINNIQIENITILDKIGIEQNCLKILMKFNSQYKCLSDIKKSPIKLNQKYDSKSLSNAYCIINQMKQLQQQILLSVIDIHPSYTNMSISQVTLSEINCTICQNGLINVNFIDTHSFLLIQSLKLKQNSCGKSSCVNVIKLSTLQRLLYNLVSQVNEKQFDLKINDYLCKYNQAYEGTCLQIKNIKTLIQQSIFEHNYANASGGSIKVIGNEIFYLVQSLIYNNTAKYGGGLEIEDQMSQNMTRFGSIVANNKAELFGNDSSQVPSQLSITINLIDILPRFTVLEQENLLIQQILIKPYQVFTNEYSDAFYVPNGQQISQYQYFDWNKGEYVPYNLHFRIVALDKLNSIQQDLESTYCDISGRLLMESGENEFTQNFTNIKRIEFNKSDYNLDNLIIYLDDQLNKTLQLQFQCNSIYIPIYDQNKEIVSYHNNYYLRINLKTLPCQMGEIKSLVDSTCVPCNVEQGQYSLGINSNTCLYKDDATTSDIKSAQLKLKAGYWRPYFYTNEISECINLIENCLGGWKEGDTSCYEGHIGALCEECDLYNLRGDGQFSTSTKYSCGSCTEKNKNSIIITAITLWTLISILISVKSTVELLKRVAIKVRIGQNRAFSHMQEDQSGVLIKMLTNHLQILSTITTFQINMSSGVSDAIKASGNPMQTMAFSLDCFLIDMFDFNIHYSRMVWQMIMPLIYIFLFLSIYLIQLKIRKQTYNLSVITTTFIYMYIFLQPNLVGGFIQLISFRTISSFKWISANVAFRYDTWMHFKWLLGFCLPSFLIIAFMIPAIFYFAIYFNRKRLDDKLVRQQWGYLYNEYTHQAYFWEIVKILEKELLIIFLSYYDEYIVKKGILVLFVIYVYQELNIKFKPYSSPNLNKLDSYSANVCSISIALGIGIYIDQQIGSLEIQIPYFILLASFNIYYLFLLLKELLKAYGKELELQLDKARDLIRLKAPWTTNYKFLNRLLANRQQQRTKVIERFKKIKVNLMKQVKNIIQFKETIKKQQDSGVVSLKELDNFYNVFMQYKTANSLQNLKDEKLLNEDHPGSKGQEHYETKVYPLILDQN</sequence>
<dbReference type="Proteomes" id="UP000688137">
    <property type="component" value="Unassembled WGS sequence"/>
</dbReference>
<protein>
    <recommendedName>
        <fullName evidence="3">EGF-like domain-containing protein</fullName>
    </recommendedName>
</protein>
<comment type="caution">
    <text evidence="4">The sequence shown here is derived from an EMBL/GenBank/DDBJ whole genome shotgun (WGS) entry which is preliminary data.</text>
</comment>
<evidence type="ECO:0000256" key="2">
    <source>
        <dbReference type="SAM" id="SignalP"/>
    </source>
</evidence>
<accession>A0A8S1QFS9</accession>
<proteinExistence type="predicted"/>
<feature type="domain" description="EGF-like" evidence="3">
    <location>
        <begin position="898"/>
        <end position="971"/>
    </location>
</feature>
<dbReference type="OMA" id="CIENTIE"/>
<feature type="transmembrane region" description="Helical" evidence="1">
    <location>
        <begin position="2832"/>
        <end position="2849"/>
    </location>
</feature>
<evidence type="ECO:0000259" key="3">
    <source>
        <dbReference type="SMART" id="SM00181"/>
    </source>
</evidence>
<dbReference type="PANTHER" id="PTHR11319">
    <property type="entry name" value="G PROTEIN-COUPLED RECEPTOR-RELATED"/>
    <property type="match status" value="1"/>
</dbReference>
<keyword evidence="2" id="KW-0732">Signal</keyword>
<feature type="transmembrane region" description="Helical" evidence="1">
    <location>
        <begin position="2861"/>
        <end position="2878"/>
    </location>
</feature>
<dbReference type="EMBL" id="CAJJDM010000166">
    <property type="protein sequence ID" value="CAD8114788.1"/>
    <property type="molecule type" value="Genomic_DNA"/>
</dbReference>
<evidence type="ECO:0000313" key="4">
    <source>
        <dbReference type="EMBL" id="CAD8114788.1"/>
    </source>
</evidence>
<dbReference type="CDD" id="cd00064">
    <property type="entry name" value="FU"/>
    <property type="match status" value="1"/>
</dbReference>
<evidence type="ECO:0000256" key="1">
    <source>
        <dbReference type="SAM" id="Phobius"/>
    </source>
</evidence>
<feature type="signal peptide" evidence="2">
    <location>
        <begin position="1"/>
        <end position="26"/>
    </location>
</feature>
<feature type="chain" id="PRO_5035911229" description="EGF-like domain-containing protein" evidence="2">
    <location>
        <begin position="27"/>
        <end position="3016"/>
    </location>
</feature>
<feature type="domain" description="EGF-like" evidence="3">
    <location>
        <begin position="631"/>
        <end position="678"/>
    </location>
</feature>
<name>A0A8S1QFS9_PARPR</name>
<dbReference type="PANTHER" id="PTHR11319:SF35">
    <property type="entry name" value="OUTER MEMBRANE PROTEIN PMPC-RELATED"/>
    <property type="match status" value="1"/>
</dbReference>
<dbReference type="InterPro" id="IPR000742">
    <property type="entry name" value="EGF"/>
</dbReference>
<dbReference type="InterPro" id="IPR006212">
    <property type="entry name" value="Furin_repeat"/>
</dbReference>
<keyword evidence="1" id="KW-0812">Transmembrane</keyword>
<gene>
    <name evidence="4" type="ORF">PPRIM_AZ9-3.1.T1610073</name>
</gene>
<feature type="transmembrane region" description="Helical" evidence="1">
    <location>
        <begin position="2637"/>
        <end position="2657"/>
    </location>
</feature>
<evidence type="ECO:0000313" key="5">
    <source>
        <dbReference type="Proteomes" id="UP000688137"/>
    </source>
</evidence>
<keyword evidence="1" id="KW-1133">Transmembrane helix</keyword>
<dbReference type="SMART" id="SM00261">
    <property type="entry name" value="FU"/>
    <property type="match status" value="3"/>
</dbReference>
<reference evidence="4" key="1">
    <citation type="submission" date="2021-01" db="EMBL/GenBank/DDBJ databases">
        <authorList>
            <consortium name="Genoscope - CEA"/>
            <person name="William W."/>
        </authorList>
    </citation>
    <scope>NUCLEOTIDE SEQUENCE</scope>
</reference>
<feature type="domain" description="EGF-like" evidence="3">
    <location>
        <begin position="679"/>
        <end position="711"/>
    </location>
</feature>
<keyword evidence="1" id="KW-0472">Membrane</keyword>
<feature type="transmembrane region" description="Helical" evidence="1">
    <location>
        <begin position="2677"/>
        <end position="2700"/>
    </location>
</feature>
<dbReference type="SMART" id="SM00181">
    <property type="entry name" value="EGF"/>
    <property type="match status" value="5"/>
</dbReference>
<feature type="domain" description="EGF-like" evidence="3">
    <location>
        <begin position="450"/>
        <end position="494"/>
    </location>
</feature>
<organism evidence="4 5">
    <name type="scientific">Paramecium primaurelia</name>
    <dbReference type="NCBI Taxonomy" id="5886"/>
    <lineage>
        <taxon>Eukaryota</taxon>
        <taxon>Sar</taxon>
        <taxon>Alveolata</taxon>
        <taxon>Ciliophora</taxon>
        <taxon>Intramacronucleata</taxon>
        <taxon>Oligohymenophorea</taxon>
        <taxon>Peniculida</taxon>
        <taxon>Parameciidae</taxon>
        <taxon>Paramecium</taxon>
    </lineage>
</organism>